<keyword evidence="5 6" id="KW-0472">Membrane</keyword>
<gene>
    <name evidence="7" type="primary">slc47a3</name>
</gene>
<evidence type="ECO:0000256" key="6">
    <source>
        <dbReference type="RuleBase" id="RU004914"/>
    </source>
</evidence>
<reference evidence="7" key="2">
    <citation type="submission" date="2025-09" db="UniProtKB">
        <authorList>
            <consortium name="Ensembl"/>
        </authorList>
    </citation>
    <scope>IDENTIFICATION</scope>
</reference>
<dbReference type="InterPro" id="IPR045069">
    <property type="entry name" value="MATE_euk"/>
</dbReference>
<feature type="transmembrane region" description="Helical" evidence="6">
    <location>
        <begin position="398"/>
        <end position="418"/>
    </location>
</feature>
<feature type="transmembrane region" description="Helical" evidence="6">
    <location>
        <begin position="332"/>
        <end position="360"/>
    </location>
</feature>
<feature type="transmembrane region" description="Helical" evidence="6">
    <location>
        <begin position="291"/>
        <end position="312"/>
    </location>
</feature>
<evidence type="ECO:0000256" key="1">
    <source>
        <dbReference type="ARBA" id="ARBA00004141"/>
    </source>
</evidence>
<dbReference type="GO" id="GO:0015297">
    <property type="term" value="F:antiporter activity"/>
    <property type="evidence" value="ECO:0007669"/>
    <property type="project" value="InterPro"/>
</dbReference>
<proteinExistence type="inferred from homology"/>
<feature type="transmembrane region" description="Helical" evidence="6">
    <location>
        <begin position="424"/>
        <end position="446"/>
    </location>
</feature>
<reference evidence="7" key="1">
    <citation type="submission" date="2025-08" db="UniProtKB">
        <authorList>
            <consortium name="Ensembl"/>
        </authorList>
    </citation>
    <scope>IDENTIFICATION</scope>
</reference>
<dbReference type="Proteomes" id="UP000472260">
    <property type="component" value="Unassembled WGS sequence"/>
</dbReference>
<dbReference type="InterPro" id="IPR002528">
    <property type="entry name" value="MATE_fam"/>
</dbReference>
<evidence type="ECO:0000256" key="4">
    <source>
        <dbReference type="ARBA" id="ARBA00022989"/>
    </source>
</evidence>
<evidence type="ECO:0000313" key="8">
    <source>
        <dbReference type="Proteomes" id="UP000472260"/>
    </source>
</evidence>
<feature type="transmembrane region" description="Helical" evidence="6">
    <location>
        <begin position="525"/>
        <end position="545"/>
    </location>
</feature>
<feature type="transmembrane region" description="Helical" evidence="6">
    <location>
        <begin position="150"/>
        <end position="167"/>
    </location>
</feature>
<evidence type="ECO:0000256" key="5">
    <source>
        <dbReference type="ARBA" id="ARBA00023136"/>
    </source>
</evidence>
<comment type="similarity">
    <text evidence="2 6">Belongs to the multi antimicrobial extrusion (MATE) (TC 2.A.66.1) family.</text>
</comment>
<dbReference type="Ensembl" id="ENSSANT00000042679.1">
    <property type="protein sequence ID" value="ENSSANP00000040110.1"/>
    <property type="gene ID" value="ENSSANG00000020297.1"/>
</dbReference>
<protein>
    <recommendedName>
        <fullName evidence="6">Multidrug and toxin extrusion protein</fullName>
    </recommendedName>
</protein>
<feature type="transmembrane region" description="Helical" evidence="6">
    <location>
        <begin position="211"/>
        <end position="231"/>
    </location>
</feature>
<dbReference type="GO" id="GO:0016020">
    <property type="term" value="C:membrane"/>
    <property type="evidence" value="ECO:0007669"/>
    <property type="project" value="UniProtKB-SubCell"/>
</dbReference>
<dbReference type="NCBIfam" id="TIGR00797">
    <property type="entry name" value="matE"/>
    <property type="match status" value="1"/>
</dbReference>
<keyword evidence="4 6" id="KW-1133">Transmembrane helix</keyword>
<dbReference type="GO" id="GO:0042910">
    <property type="term" value="F:xenobiotic transmembrane transporter activity"/>
    <property type="evidence" value="ECO:0007669"/>
    <property type="project" value="InterPro"/>
</dbReference>
<feature type="transmembrane region" description="Helical" evidence="6">
    <location>
        <begin position="114"/>
        <end position="138"/>
    </location>
</feature>
<feature type="transmembrane region" description="Helical" evidence="6">
    <location>
        <begin position="179"/>
        <end position="199"/>
    </location>
</feature>
<comment type="subcellular location">
    <subcellularLocation>
        <location evidence="1">Membrane</location>
        <topology evidence="1">Multi-pass membrane protein</topology>
    </subcellularLocation>
</comment>
<feature type="transmembrane region" description="Helical" evidence="6">
    <location>
        <begin position="29"/>
        <end position="56"/>
    </location>
</feature>
<sequence>MMNEPENTSRCQGCLRCFSFLPVHFTREIVNLCSLALPVFLSYLFDYLIIFVSTVFCGHLGKVELDGVALATAVISVMGIGIGYGLSAACDTLISQAFGAGNLHLVGVITQKAILILLLACLPCCAFLINTESILLLVGQSPEVARVSQLYVNIFLPGLPAAFVFIIEAKYLQNQGIIWPLVITGVVANLLNALINYIFLFVLDMGVPGSAAANTISQYSLAIILFIYIRCTGLHKHTWPGWSMDCLQEWDSFIQLAIPSMLMMCAEWWTYEIGGLLSGLISEVELGAQSVVYGLANIAYMFPIGFSVAGNVRVGNAMGAGDVAQAKLSAKLSIICAVSVAVVLATVFGSSRNVIAYIFTNDKVIWGENMNYYFFLQTNQAASGSIVKGLAKQKIGAVCNLVGYYAVGFPIGISLMFAAKWGIFGLWTGLLISVFLQSVFLIVLLFKLNWNKASEEVRNIEFPSIKSMLIRVIFLTGAQEDGGYIEGCDANNATDMDGLVNEETEVLVATVRVQLPLSVLVLRRGLALATMLVLLAAGLSVKFFLKK</sequence>
<organism evidence="7 8">
    <name type="scientific">Sinocyclocheilus anshuiensis</name>
    <dbReference type="NCBI Taxonomy" id="1608454"/>
    <lineage>
        <taxon>Eukaryota</taxon>
        <taxon>Metazoa</taxon>
        <taxon>Chordata</taxon>
        <taxon>Craniata</taxon>
        <taxon>Vertebrata</taxon>
        <taxon>Euteleostomi</taxon>
        <taxon>Actinopterygii</taxon>
        <taxon>Neopterygii</taxon>
        <taxon>Teleostei</taxon>
        <taxon>Ostariophysi</taxon>
        <taxon>Cypriniformes</taxon>
        <taxon>Cyprinidae</taxon>
        <taxon>Cyprininae</taxon>
        <taxon>Sinocyclocheilus</taxon>
    </lineage>
</organism>
<feature type="transmembrane region" description="Helical" evidence="6">
    <location>
        <begin position="68"/>
        <end position="94"/>
    </location>
</feature>
<evidence type="ECO:0000256" key="3">
    <source>
        <dbReference type="ARBA" id="ARBA00022692"/>
    </source>
</evidence>
<keyword evidence="8" id="KW-1185">Reference proteome</keyword>
<dbReference type="CDD" id="cd13132">
    <property type="entry name" value="MATE_eukaryotic"/>
    <property type="match status" value="1"/>
</dbReference>
<dbReference type="GO" id="GO:1990961">
    <property type="term" value="P:xenobiotic detoxification by transmembrane export across the plasma membrane"/>
    <property type="evidence" value="ECO:0007669"/>
    <property type="project" value="InterPro"/>
</dbReference>
<dbReference type="AlphaFoldDB" id="A0A671N2Q7"/>
<keyword evidence="3 6" id="KW-0812">Transmembrane</keyword>
<evidence type="ECO:0000256" key="2">
    <source>
        <dbReference type="ARBA" id="ARBA00010199"/>
    </source>
</evidence>
<dbReference type="Pfam" id="PF01554">
    <property type="entry name" value="MatE"/>
    <property type="match status" value="2"/>
</dbReference>
<dbReference type="PANTHER" id="PTHR11206">
    <property type="entry name" value="MULTIDRUG RESISTANCE PROTEIN"/>
    <property type="match status" value="1"/>
</dbReference>
<accession>A0A671N2Q7</accession>
<evidence type="ECO:0000313" key="7">
    <source>
        <dbReference type="Ensembl" id="ENSSANP00000040110.1"/>
    </source>
</evidence>
<name>A0A671N2Q7_9TELE</name>